<evidence type="ECO:0000256" key="2">
    <source>
        <dbReference type="SAM" id="Phobius"/>
    </source>
</evidence>
<feature type="region of interest" description="Disordered" evidence="1">
    <location>
        <begin position="1"/>
        <end position="65"/>
    </location>
</feature>
<dbReference type="EMBL" id="JBAHYK010000279">
    <property type="protein sequence ID" value="KAL0575725.1"/>
    <property type="molecule type" value="Genomic_DNA"/>
</dbReference>
<feature type="compositionally biased region" description="Polar residues" evidence="1">
    <location>
        <begin position="21"/>
        <end position="35"/>
    </location>
</feature>
<feature type="transmembrane region" description="Helical" evidence="2">
    <location>
        <begin position="175"/>
        <end position="205"/>
    </location>
</feature>
<keyword evidence="2" id="KW-1133">Transmembrane helix</keyword>
<reference evidence="3 4" key="1">
    <citation type="submission" date="2024-02" db="EMBL/GenBank/DDBJ databases">
        <title>A draft genome for the cacao thread blight pathogen Marasmius crinis-equi.</title>
        <authorList>
            <person name="Cohen S.P."/>
            <person name="Baruah I.K."/>
            <person name="Amoako-Attah I."/>
            <person name="Bukari Y."/>
            <person name="Meinhardt L.W."/>
            <person name="Bailey B.A."/>
        </authorList>
    </citation>
    <scope>NUCLEOTIDE SEQUENCE [LARGE SCALE GENOMIC DNA]</scope>
    <source>
        <strain evidence="3 4">GH-76</strain>
    </source>
</reference>
<sequence length="322" mass="35893">MSSGLPSNYSIRNQDHETETFTKSSYVIRSPASTKSPPPMPMVPKRETTNEAPPQRRTHRPSSFYPKIKKDNPVASLYLSLSGMLGFREKVSLVLMVIFGGALVGYCIARGLLMDAKKRMELTIAGELFWFNQEPYKATYIIHIFFSCIGGILVGAQFVPVLRRKFVLVHRINGGVVYFAIVITGRVIMLAASAIITIIGTYYSLWQCDEVLFTMHDQVNSFTQNFPTCSLSGSTLTNPATTVAVHCSVHDGAFGAASCYRATHGMGLWIAAILHILGVEIYLRSTERQNYQKINNTLQPRDSIQSDPHYFFNEDALPEGVH</sequence>
<feature type="compositionally biased region" description="Polar residues" evidence="1">
    <location>
        <begin position="1"/>
        <end position="12"/>
    </location>
</feature>
<keyword evidence="4" id="KW-1185">Reference proteome</keyword>
<protein>
    <submittedName>
        <fullName evidence="3">Uncharacterized protein</fullName>
    </submittedName>
</protein>
<evidence type="ECO:0000256" key="1">
    <source>
        <dbReference type="SAM" id="MobiDB-lite"/>
    </source>
</evidence>
<feature type="transmembrane region" description="Helical" evidence="2">
    <location>
        <begin position="140"/>
        <end position="163"/>
    </location>
</feature>
<name>A0ABR3FK01_9AGAR</name>
<comment type="caution">
    <text evidence="3">The sequence shown here is derived from an EMBL/GenBank/DDBJ whole genome shotgun (WGS) entry which is preliminary data.</text>
</comment>
<keyword evidence="2" id="KW-0812">Transmembrane</keyword>
<gene>
    <name evidence="3" type="ORF">V5O48_006238</name>
</gene>
<accession>A0ABR3FK01</accession>
<organism evidence="3 4">
    <name type="scientific">Marasmius crinis-equi</name>
    <dbReference type="NCBI Taxonomy" id="585013"/>
    <lineage>
        <taxon>Eukaryota</taxon>
        <taxon>Fungi</taxon>
        <taxon>Dikarya</taxon>
        <taxon>Basidiomycota</taxon>
        <taxon>Agaricomycotina</taxon>
        <taxon>Agaricomycetes</taxon>
        <taxon>Agaricomycetidae</taxon>
        <taxon>Agaricales</taxon>
        <taxon>Marasmiineae</taxon>
        <taxon>Marasmiaceae</taxon>
        <taxon>Marasmius</taxon>
    </lineage>
</organism>
<evidence type="ECO:0000313" key="3">
    <source>
        <dbReference type="EMBL" id="KAL0575725.1"/>
    </source>
</evidence>
<keyword evidence="2" id="KW-0472">Membrane</keyword>
<feature type="transmembrane region" description="Helical" evidence="2">
    <location>
        <begin position="266"/>
        <end position="283"/>
    </location>
</feature>
<dbReference type="Proteomes" id="UP001465976">
    <property type="component" value="Unassembled WGS sequence"/>
</dbReference>
<evidence type="ECO:0000313" key="4">
    <source>
        <dbReference type="Proteomes" id="UP001465976"/>
    </source>
</evidence>
<feature type="transmembrane region" description="Helical" evidence="2">
    <location>
        <begin position="91"/>
        <end position="113"/>
    </location>
</feature>
<proteinExistence type="predicted"/>